<evidence type="ECO:0000256" key="1">
    <source>
        <dbReference type="SAM" id="MobiDB-lite"/>
    </source>
</evidence>
<feature type="region of interest" description="Disordered" evidence="1">
    <location>
        <begin position="723"/>
        <end position="745"/>
    </location>
</feature>
<protein>
    <submittedName>
        <fullName evidence="2">Uncharacterized protein</fullName>
    </submittedName>
</protein>
<accession>A0A8J8T9F1</accession>
<feature type="compositionally biased region" description="Polar residues" evidence="1">
    <location>
        <begin position="239"/>
        <end position="249"/>
    </location>
</feature>
<name>A0A8J8T9F1_HALGN</name>
<feature type="compositionally biased region" description="Polar residues" evidence="1">
    <location>
        <begin position="152"/>
        <end position="162"/>
    </location>
</feature>
<organism evidence="2 3">
    <name type="scientific">Halteria grandinella</name>
    <dbReference type="NCBI Taxonomy" id="5974"/>
    <lineage>
        <taxon>Eukaryota</taxon>
        <taxon>Sar</taxon>
        <taxon>Alveolata</taxon>
        <taxon>Ciliophora</taxon>
        <taxon>Intramacronucleata</taxon>
        <taxon>Spirotrichea</taxon>
        <taxon>Stichotrichia</taxon>
        <taxon>Sporadotrichida</taxon>
        <taxon>Halteriidae</taxon>
        <taxon>Halteria</taxon>
    </lineage>
</organism>
<keyword evidence="3" id="KW-1185">Reference proteome</keyword>
<feature type="compositionally biased region" description="Low complexity" evidence="1">
    <location>
        <begin position="110"/>
        <end position="131"/>
    </location>
</feature>
<gene>
    <name evidence="2" type="ORF">FGO68_gene17416</name>
</gene>
<proteinExistence type="predicted"/>
<feature type="region of interest" description="Disordered" evidence="1">
    <location>
        <begin position="109"/>
        <end position="249"/>
    </location>
</feature>
<sequence length="745" mass="84898">MRNLLFGGGDESVSTIPSQPRPPQSNFYPSPSQDLHLVSPLQAQAQAILMNHKAQTLHSGPDPLQSMNEIENKINNKLQEIESMFTHNKGGEVMEENIMNIVNQQPAEVKQGNVQVGQKGAQQKPPQGKNGRQPSSATSDRKQQAIQKVVRQHSQVKQQAPQIPTGKAPLSKPTQQEIPKPKVLSSATAVPLPDPIPSPRHQLSKPISTNSTPQLKLPPKNQPVKPPHLNADLPPPDSTPNLDISSSDNFQDNTYAFQFEKQLQQKSSEIIRLKKKIATLEKQLDAKKQEQEKHQNLQSALNKEGVTDTNTDERRIMILKAQNGQLTRSNAHMSDVIRSMKKSMHECDNILGELAQMCRNVENNGLNIQLKIPEILQTATSLQKRLKNTVRQEQKDFNQKRFEEDNPFYIQNQKAGVQGGTRFENDDEEGNGGVRQDHFELNREKILATEQKLSMILENSLDLYMRCFQKNKVPNTNQFLRLCEDLRQGIESLLLLGIGLNPQQTPTPYAEATKTKQQAFKDYIEKKLCSKIEIDKHVLTRKLDVEECRVLTRDLKRQLSEVLTWQQNRKQEKQQIFSNLYEKLQSNELAYIAEIFLKHTQINLLRASYSKLFQLMNALKQWFRQRVQGTVLGPLRGEVYERFLDLDIIMDECENKTGDIQGGQVKLWSVMRMHGPEIRFNLEKILSGNPEFGVGDTQLDEIGREFEERVTEAKEMIMLWTGNGAIEDSEDEDGQKKGAKPEWKM</sequence>
<comment type="caution">
    <text evidence="2">The sequence shown here is derived from an EMBL/GenBank/DDBJ whole genome shotgun (WGS) entry which is preliminary data.</text>
</comment>
<feature type="compositionally biased region" description="Polar residues" evidence="1">
    <location>
        <begin position="205"/>
        <end position="214"/>
    </location>
</feature>
<feature type="compositionally biased region" description="Polar residues" evidence="1">
    <location>
        <begin position="12"/>
        <end position="27"/>
    </location>
</feature>
<feature type="compositionally biased region" description="Basic and acidic residues" evidence="1">
    <location>
        <begin position="734"/>
        <end position="745"/>
    </location>
</feature>
<dbReference type="Proteomes" id="UP000785679">
    <property type="component" value="Unassembled WGS sequence"/>
</dbReference>
<reference evidence="2" key="1">
    <citation type="submission" date="2019-06" db="EMBL/GenBank/DDBJ databases">
        <authorList>
            <person name="Zheng W."/>
        </authorList>
    </citation>
    <scope>NUCLEOTIDE SEQUENCE</scope>
    <source>
        <strain evidence="2">QDHG01</strain>
    </source>
</reference>
<dbReference type="AlphaFoldDB" id="A0A8J8T9F1"/>
<feature type="region of interest" description="Disordered" evidence="1">
    <location>
        <begin position="1"/>
        <end position="27"/>
    </location>
</feature>
<feature type="region of interest" description="Disordered" evidence="1">
    <location>
        <begin position="289"/>
        <end position="309"/>
    </location>
</feature>
<evidence type="ECO:0000313" key="3">
    <source>
        <dbReference type="Proteomes" id="UP000785679"/>
    </source>
</evidence>
<dbReference type="OrthoDB" id="10578072at2759"/>
<evidence type="ECO:0000313" key="2">
    <source>
        <dbReference type="EMBL" id="TNV86331.1"/>
    </source>
</evidence>
<feature type="compositionally biased region" description="Gly residues" evidence="1">
    <location>
        <begin position="1"/>
        <end position="10"/>
    </location>
</feature>
<dbReference type="EMBL" id="RRYP01001158">
    <property type="protein sequence ID" value="TNV86331.1"/>
    <property type="molecule type" value="Genomic_DNA"/>
</dbReference>